<dbReference type="eggNOG" id="COG2086">
    <property type="taxonomic scope" value="Bacteria"/>
</dbReference>
<dbReference type="SMART" id="SM00893">
    <property type="entry name" value="ETF"/>
    <property type="match status" value="1"/>
</dbReference>
<evidence type="ECO:0000313" key="7">
    <source>
        <dbReference type="EMBL" id="AGH94238.1"/>
    </source>
</evidence>
<evidence type="ECO:0000313" key="8">
    <source>
        <dbReference type="Proteomes" id="UP000012040"/>
    </source>
</evidence>
<dbReference type="SUPFAM" id="SSF52402">
    <property type="entry name" value="Adenine nucleotide alpha hydrolases-like"/>
    <property type="match status" value="1"/>
</dbReference>
<feature type="domain" description="Electron transfer flavoprotein alpha/beta-subunit N-terminal" evidence="6">
    <location>
        <begin position="23"/>
        <end position="214"/>
    </location>
</feature>
<evidence type="ECO:0000256" key="1">
    <source>
        <dbReference type="ARBA" id="ARBA00007557"/>
    </source>
</evidence>
<organism evidence="7 8">
    <name type="scientific">Pseudobdellovibrio exovorus JSS</name>
    <dbReference type="NCBI Taxonomy" id="1184267"/>
    <lineage>
        <taxon>Bacteria</taxon>
        <taxon>Pseudomonadati</taxon>
        <taxon>Bdellovibrionota</taxon>
        <taxon>Bdellovibrionia</taxon>
        <taxon>Bdellovibrionales</taxon>
        <taxon>Pseudobdellovibrionaceae</taxon>
        <taxon>Pseudobdellovibrio</taxon>
    </lineage>
</organism>
<dbReference type="GO" id="GO:0009055">
    <property type="term" value="F:electron transfer activity"/>
    <property type="evidence" value="ECO:0007669"/>
    <property type="project" value="InterPro"/>
</dbReference>
<dbReference type="InterPro" id="IPR014729">
    <property type="entry name" value="Rossmann-like_a/b/a_fold"/>
</dbReference>
<dbReference type="CDD" id="cd01714">
    <property type="entry name" value="ETF_beta"/>
    <property type="match status" value="1"/>
</dbReference>
<dbReference type="KEGG" id="bex:A11Q_18"/>
<dbReference type="Proteomes" id="UP000012040">
    <property type="component" value="Chromosome"/>
</dbReference>
<dbReference type="Pfam" id="PF01012">
    <property type="entry name" value="ETF"/>
    <property type="match status" value="1"/>
</dbReference>
<dbReference type="InterPro" id="IPR000049">
    <property type="entry name" value="ET-Flavoprotein_bsu_CS"/>
</dbReference>
<dbReference type="Gene3D" id="3.40.50.620">
    <property type="entry name" value="HUPs"/>
    <property type="match status" value="1"/>
</dbReference>
<dbReference type="PROSITE" id="PS01065">
    <property type="entry name" value="ETF_BETA"/>
    <property type="match status" value="1"/>
</dbReference>
<dbReference type="InterPro" id="IPR033948">
    <property type="entry name" value="ETF_beta_N"/>
</dbReference>
<dbReference type="PATRIC" id="fig|1184267.3.peg.20"/>
<comment type="similarity">
    <text evidence="1">Belongs to the ETF beta-subunit/FixA family.</text>
</comment>
<dbReference type="RefSeq" id="WP_015468728.1">
    <property type="nucleotide sequence ID" value="NC_020813.1"/>
</dbReference>
<dbReference type="EMBL" id="CP003537">
    <property type="protein sequence ID" value="AGH94238.1"/>
    <property type="molecule type" value="Genomic_DNA"/>
</dbReference>
<keyword evidence="4" id="KW-0249">Electron transport</keyword>
<dbReference type="InterPro" id="IPR012255">
    <property type="entry name" value="ETF_b"/>
</dbReference>
<dbReference type="PIRSF" id="PIRSF000090">
    <property type="entry name" value="Beta-ETF"/>
    <property type="match status" value="1"/>
</dbReference>
<accession>M4V4Y2</accession>
<dbReference type="PANTHER" id="PTHR21294:SF8">
    <property type="entry name" value="ELECTRON TRANSFER FLAVOPROTEIN SUBUNIT BETA"/>
    <property type="match status" value="1"/>
</dbReference>
<dbReference type="PANTHER" id="PTHR21294">
    <property type="entry name" value="ELECTRON TRANSFER FLAVOPROTEIN BETA-SUBUNIT"/>
    <property type="match status" value="1"/>
</dbReference>
<gene>
    <name evidence="7" type="ORF">A11Q_18</name>
</gene>
<evidence type="ECO:0000259" key="6">
    <source>
        <dbReference type="SMART" id="SM00893"/>
    </source>
</evidence>
<dbReference type="HOGENOM" id="CLU_060196_1_0_7"/>
<evidence type="ECO:0000256" key="3">
    <source>
        <dbReference type="ARBA" id="ARBA00022448"/>
    </source>
</evidence>
<proteinExistence type="inferred from homology"/>
<protein>
    <recommendedName>
        <fullName evidence="2">Electron transfer flavoprotein subunit beta</fullName>
    </recommendedName>
    <alternativeName>
        <fullName evidence="5">Electron transfer flavoprotein small subunit</fullName>
    </alternativeName>
</protein>
<sequence>MKIFVCLKQVPDTETKIKIAADGSGIDTAGIKWVMNPYDEHAVEEAVKFKEKNAGAQVFAITSGPKARAVEALRTALAMGADEAIVINSPENLDAYSTAKALAQAITAEGGAHLIFAGKLSIDANQSSVPQMVAEFLNIPHTSVVSKTEYTAENVTVERDVEGGAKEVVQMVNPSLIAANKGLNMPRYASLPGIMKAKKKVIKEVEFSSLGIAGTEQKVKYAGFSLPPEKPAVKLLTGDAASQVSQLITALRDEAKVL</sequence>
<evidence type="ECO:0000256" key="5">
    <source>
        <dbReference type="ARBA" id="ARBA00042002"/>
    </source>
</evidence>
<name>M4V4Y2_9BACT</name>
<keyword evidence="3" id="KW-0813">Transport</keyword>
<reference evidence="7 8" key="1">
    <citation type="journal article" date="2013" name="ISME J.">
        <title>By their genes ye shall know them: genomic signatures of predatory bacteria.</title>
        <authorList>
            <person name="Pasternak Z."/>
            <person name="Pietrokovski S."/>
            <person name="Rotem O."/>
            <person name="Gophna U."/>
            <person name="Lurie-Weinberger M.N."/>
            <person name="Jurkevitch E."/>
        </authorList>
    </citation>
    <scope>NUCLEOTIDE SEQUENCE [LARGE SCALE GENOMIC DNA]</scope>
    <source>
        <strain evidence="7 8">JSS</strain>
    </source>
</reference>
<evidence type="ECO:0000256" key="2">
    <source>
        <dbReference type="ARBA" id="ARBA00016797"/>
    </source>
</evidence>
<dbReference type="InterPro" id="IPR014730">
    <property type="entry name" value="ETF_a/b_N"/>
</dbReference>
<dbReference type="AlphaFoldDB" id="M4V4Y2"/>
<evidence type="ECO:0000256" key="4">
    <source>
        <dbReference type="ARBA" id="ARBA00022982"/>
    </source>
</evidence>
<dbReference type="STRING" id="1184267.A11Q_18"/>
<keyword evidence="8" id="KW-1185">Reference proteome</keyword>
<dbReference type="OrthoDB" id="5290485at2"/>